<proteinExistence type="predicted"/>
<sequence length="200" mass="23377">MRYLSIVVLVVIFSSACRDYKCTQSFSENFNLSVLPIWERKTQINMVNQNDDKLVKILKYEREDKVSIFERQAFLNSLSKEEQLNDYKFNSLIIVELNSSGERYKSIKYLLLSCDSETTVIKYELNQGKWELIKTHLIKTGEIDSAINVLTNRSDNTIYWGYNITDLVAVTKFRERNEITVEVFGSLSKKQNEALKVMEK</sequence>
<dbReference type="EMBL" id="FNGY01000001">
    <property type="protein sequence ID" value="SDL41297.1"/>
    <property type="molecule type" value="Genomic_DNA"/>
</dbReference>
<protein>
    <submittedName>
        <fullName evidence="1">Uncharacterized protein</fullName>
    </submittedName>
</protein>
<keyword evidence="2" id="KW-1185">Reference proteome</keyword>
<dbReference type="Proteomes" id="UP000183200">
    <property type="component" value="Unassembled WGS sequence"/>
</dbReference>
<organism evidence="1 2">
    <name type="scientific">Pedobacter steynii</name>
    <dbReference type="NCBI Taxonomy" id="430522"/>
    <lineage>
        <taxon>Bacteria</taxon>
        <taxon>Pseudomonadati</taxon>
        <taxon>Bacteroidota</taxon>
        <taxon>Sphingobacteriia</taxon>
        <taxon>Sphingobacteriales</taxon>
        <taxon>Sphingobacteriaceae</taxon>
        <taxon>Pedobacter</taxon>
    </lineage>
</organism>
<evidence type="ECO:0000313" key="2">
    <source>
        <dbReference type="Proteomes" id="UP000183200"/>
    </source>
</evidence>
<dbReference type="OrthoDB" id="768219at2"/>
<name>A0A1G9JUS6_9SPHI</name>
<evidence type="ECO:0000313" key="1">
    <source>
        <dbReference type="EMBL" id="SDL41297.1"/>
    </source>
</evidence>
<dbReference type="PROSITE" id="PS51257">
    <property type="entry name" value="PROKAR_LIPOPROTEIN"/>
    <property type="match status" value="1"/>
</dbReference>
<accession>A0A1G9JUS6</accession>
<reference evidence="2" key="1">
    <citation type="submission" date="2016-10" db="EMBL/GenBank/DDBJ databases">
        <authorList>
            <person name="Varghese N."/>
            <person name="Submissions S."/>
        </authorList>
    </citation>
    <scope>NUCLEOTIDE SEQUENCE [LARGE SCALE GENOMIC DNA]</scope>
    <source>
        <strain evidence="2">DSM 19110</strain>
    </source>
</reference>
<gene>
    <name evidence="1" type="ORF">SAMN05421820_101381</name>
</gene>
<dbReference type="RefSeq" id="WP_074604414.1">
    <property type="nucleotide sequence ID" value="NZ_FNGY01000001.1"/>
</dbReference>
<dbReference type="AlphaFoldDB" id="A0A1G9JUS6"/>